<dbReference type="InterPro" id="IPR046960">
    <property type="entry name" value="PPR_At4g14850-like_plant"/>
</dbReference>
<keyword evidence="5" id="KW-1185">Reference proteome</keyword>
<evidence type="ECO:0000256" key="1">
    <source>
        <dbReference type="ARBA" id="ARBA00022737"/>
    </source>
</evidence>
<evidence type="ECO:0008006" key="6">
    <source>
        <dbReference type="Google" id="ProtNLM"/>
    </source>
</evidence>
<feature type="repeat" description="PPR" evidence="2">
    <location>
        <begin position="342"/>
        <end position="376"/>
    </location>
</feature>
<organism evidence="4 5">
    <name type="scientific">Cannabis sativa</name>
    <name type="common">Hemp</name>
    <name type="synonym">Marijuana</name>
    <dbReference type="NCBI Taxonomy" id="3483"/>
    <lineage>
        <taxon>Eukaryota</taxon>
        <taxon>Viridiplantae</taxon>
        <taxon>Streptophyta</taxon>
        <taxon>Embryophyta</taxon>
        <taxon>Tracheophyta</taxon>
        <taxon>Spermatophyta</taxon>
        <taxon>Magnoliopsida</taxon>
        <taxon>eudicotyledons</taxon>
        <taxon>Gunneridae</taxon>
        <taxon>Pentapetalae</taxon>
        <taxon>rosids</taxon>
        <taxon>fabids</taxon>
        <taxon>Rosales</taxon>
        <taxon>Cannabaceae</taxon>
        <taxon>Cannabis</taxon>
    </lineage>
</organism>
<feature type="repeat" description="PPR" evidence="2">
    <location>
        <begin position="240"/>
        <end position="274"/>
    </location>
</feature>
<dbReference type="EMBL" id="JAATIQ010000278">
    <property type="protein sequence ID" value="KAF4364967.1"/>
    <property type="molecule type" value="Genomic_DNA"/>
</dbReference>
<dbReference type="Pfam" id="PF13041">
    <property type="entry name" value="PPR_2"/>
    <property type="match status" value="2"/>
</dbReference>
<name>A0A7J6F2M1_CANSA</name>
<accession>A0A7J6F2M1</accession>
<feature type="repeat" description="PPR" evidence="2">
    <location>
        <begin position="105"/>
        <end position="140"/>
    </location>
</feature>
<dbReference type="FunFam" id="1.25.40.10:FF:001058">
    <property type="entry name" value="Pentatricopeptide repeat-containing protein chloroplastic"/>
    <property type="match status" value="1"/>
</dbReference>
<feature type="compositionally biased region" description="Polar residues" evidence="3">
    <location>
        <begin position="22"/>
        <end position="31"/>
    </location>
</feature>
<feature type="compositionally biased region" description="Pro residues" evidence="3">
    <location>
        <begin position="648"/>
        <end position="658"/>
    </location>
</feature>
<dbReference type="GO" id="GO:0009451">
    <property type="term" value="P:RNA modification"/>
    <property type="evidence" value="ECO:0007669"/>
    <property type="project" value="InterPro"/>
</dbReference>
<keyword evidence="1" id="KW-0677">Repeat</keyword>
<evidence type="ECO:0000256" key="3">
    <source>
        <dbReference type="SAM" id="MobiDB-lite"/>
    </source>
</evidence>
<feature type="compositionally biased region" description="Acidic residues" evidence="3">
    <location>
        <begin position="758"/>
        <end position="772"/>
    </location>
</feature>
<evidence type="ECO:0000313" key="5">
    <source>
        <dbReference type="Proteomes" id="UP000583929"/>
    </source>
</evidence>
<dbReference type="PANTHER" id="PTHR47926">
    <property type="entry name" value="PENTATRICOPEPTIDE REPEAT-CONTAINING PROTEIN"/>
    <property type="match status" value="1"/>
</dbReference>
<dbReference type="AlphaFoldDB" id="A0A7J6F2M1"/>
<feature type="compositionally biased region" description="Acidic residues" evidence="3">
    <location>
        <begin position="683"/>
        <end position="693"/>
    </location>
</feature>
<gene>
    <name evidence="4" type="ORF">G4B88_021784</name>
</gene>
<dbReference type="FunFam" id="1.25.40.10:FF:000951">
    <property type="entry name" value="Pentatricopeptide repeat-containing protein, chloroplastic"/>
    <property type="match status" value="1"/>
</dbReference>
<feature type="compositionally biased region" description="Basic and acidic residues" evidence="3">
    <location>
        <begin position="809"/>
        <end position="822"/>
    </location>
</feature>
<dbReference type="GO" id="GO:0003723">
    <property type="term" value="F:RNA binding"/>
    <property type="evidence" value="ECO:0007669"/>
    <property type="project" value="InterPro"/>
</dbReference>
<feature type="region of interest" description="Disordered" evidence="3">
    <location>
        <begin position="642"/>
        <end position="847"/>
    </location>
</feature>
<protein>
    <recommendedName>
        <fullName evidence="6">Pentatricopeptide repeat-containing protein</fullName>
    </recommendedName>
</protein>
<evidence type="ECO:0000313" key="4">
    <source>
        <dbReference type="EMBL" id="KAF4364967.1"/>
    </source>
</evidence>
<dbReference type="InterPro" id="IPR011990">
    <property type="entry name" value="TPR-like_helical_dom_sf"/>
</dbReference>
<dbReference type="Gene3D" id="1.25.40.10">
    <property type="entry name" value="Tetratricopeptide repeat domain"/>
    <property type="match status" value="5"/>
</dbReference>
<reference evidence="4 5" key="1">
    <citation type="journal article" date="2020" name="bioRxiv">
        <title>Sequence and annotation of 42 cannabis genomes reveals extensive copy number variation in cannabinoid synthesis and pathogen resistance genes.</title>
        <authorList>
            <person name="Mckernan K.J."/>
            <person name="Helbert Y."/>
            <person name="Kane L.T."/>
            <person name="Ebling H."/>
            <person name="Zhang L."/>
            <person name="Liu B."/>
            <person name="Eaton Z."/>
            <person name="Mclaughlin S."/>
            <person name="Kingan S."/>
            <person name="Baybayan P."/>
            <person name="Concepcion G."/>
            <person name="Jordan M."/>
            <person name="Riva A."/>
            <person name="Barbazuk W."/>
            <person name="Harkins T."/>
        </authorList>
    </citation>
    <scope>NUCLEOTIDE SEQUENCE [LARGE SCALE GENOMIC DNA]</scope>
    <source>
        <strain evidence="5">cv. Jamaican Lion 4</strain>
        <tissue evidence="4">Leaf</tissue>
    </source>
</reference>
<dbReference type="PANTHER" id="PTHR47926:SF354">
    <property type="entry name" value="REPEAT (PPR-LIKE) SUPERFAMILY PROTEIN, PUTATIVE-RELATED"/>
    <property type="match status" value="1"/>
</dbReference>
<dbReference type="Proteomes" id="UP000583929">
    <property type="component" value="Unassembled WGS sequence"/>
</dbReference>
<feature type="compositionally biased region" description="Basic residues" evidence="3">
    <location>
        <begin position="792"/>
        <end position="802"/>
    </location>
</feature>
<feature type="repeat" description="PPR" evidence="2">
    <location>
        <begin position="544"/>
        <end position="578"/>
    </location>
</feature>
<evidence type="ECO:0000256" key="2">
    <source>
        <dbReference type="PROSITE-ProRule" id="PRU00708"/>
    </source>
</evidence>
<feature type="repeat" description="PPR" evidence="2">
    <location>
        <begin position="443"/>
        <end position="477"/>
    </location>
</feature>
<dbReference type="FunFam" id="1.25.40.10:FF:000285">
    <property type="entry name" value="Pentatricopeptide repeat-containing protein, chloroplastic"/>
    <property type="match status" value="1"/>
</dbReference>
<proteinExistence type="predicted"/>
<dbReference type="InterPro" id="IPR002885">
    <property type="entry name" value="PPR_rpt"/>
</dbReference>
<sequence>MKSITSSPISLHFQPFPPNPPITSSFRKATGQQQQQPPLPPQKRRRKPKTPPIFTEKDAFPESLPLHNKNPVFVYKDIQNFARQNKLTQAITILDYLNHEGIPVNPTTFAALITACVRTKSLDHDAHKLFDESPSRSVYPWNALLRGAVVSGGRRYRDALHTYFEMRELGVELNVYTFSNAIKSFAGSKALLQGLKTHSLLIKNGFIGSEMLRTSLIDMYFKCGKIKLATKVFEEIIERDIVVWGTMISGFTHNRLQWQALDYLRWMVVEGLRPNSVILTIILPAIGDISALKLGREAHAYVLKTKGYSKQIFIQSALIDMYCKCGDMENGRRVFYLSKERNAICWTALMSGYVANGRLEQALRSVIWMQQEGSKPDVVTVSTIVPVCTELRALNQGKEIHAYAVKNCFMPNISIVSSLMMMYSRCGVLDYSARLFDGMEQRNVILWTAMIDSYVENHCLDEALGVIRSMLLSKHRPDSVAIGRMLSICGELKNLKLGKEIHAQVLKKNFESVHFVSAEIVRIYGICGSIHYADLVFNTIQVKGSMTWTAIIEAYRYNGLYREAIGLFDLMIAKGFTPNHFTFKVVLSICEDGGFVEDACRIFNLMAHRYEVKASEEHYSLMIGLLTRFGRTEEAQRFIQLRSTPISDPNPNPNPGPRPGTQDPHPGPGTWDPHPDWDRDWDPDQDPNPDSDLDPNPNRDSRPAPGHGPGLGLGPGPKTQTQDPDLRPGTRTQTWTHFLTRDPDPNQDTGPTARDPDLDSDQDPDLDPDPDTDLTWIRTRTWDPDPDPGPRPRPKPRPRPRPRLGTQTRDMDPDSNPDRDPDSNLDLDPDLGPEPRLGPGTCTRTRT</sequence>
<feature type="compositionally biased region" description="Basic and acidic residues" evidence="3">
    <location>
        <begin position="673"/>
        <end position="682"/>
    </location>
</feature>
<dbReference type="PROSITE" id="PS51375">
    <property type="entry name" value="PPR"/>
    <property type="match status" value="5"/>
</dbReference>
<comment type="caution">
    <text evidence="4">The sequence shown here is derived from an EMBL/GenBank/DDBJ whole genome shotgun (WGS) entry which is preliminary data.</text>
</comment>
<dbReference type="NCBIfam" id="TIGR00756">
    <property type="entry name" value="PPR"/>
    <property type="match status" value="3"/>
</dbReference>
<dbReference type="Pfam" id="PF01535">
    <property type="entry name" value="PPR"/>
    <property type="match status" value="4"/>
</dbReference>
<feature type="region of interest" description="Disordered" evidence="3">
    <location>
        <begin position="1"/>
        <end position="61"/>
    </location>
</feature>